<dbReference type="InParanoid" id="W7X1L8"/>
<dbReference type="FunFam" id="3.40.50.150:FF:000025">
    <property type="entry name" value="N-terminal Xaa-Pro-Lys N-methyltransferase 1"/>
    <property type="match status" value="1"/>
</dbReference>
<evidence type="ECO:0000256" key="9">
    <source>
        <dbReference type="ARBA" id="ARBA00047885"/>
    </source>
</evidence>
<organism evidence="12 13">
    <name type="scientific">Tetrahymena thermophila (strain SB210)</name>
    <dbReference type="NCBI Taxonomy" id="312017"/>
    <lineage>
        <taxon>Eukaryota</taxon>
        <taxon>Sar</taxon>
        <taxon>Alveolata</taxon>
        <taxon>Ciliophora</taxon>
        <taxon>Intramacronucleata</taxon>
        <taxon>Oligohymenophorea</taxon>
        <taxon>Hymenostomatida</taxon>
        <taxon>Tetrahymenina</taxon>
        <taxon>Tetrahymenidae</taxon>
        <taxon>Tetrahymena</taxon>
    </lineage>
</organism>
<dbReference type="OrthoDB" id="1298661at2759"/>
<comment type="catalytic activity">
    <reaction evidence="10">
        <text>N-terminal L-alanyl-L-prolyl-L-lysyl-[protein] + 3 S-adenosyl-L-methionine = N-terminal N,N,N-trimethyl-L-alanyl-L-prolyl-L-lysyl-[protein] + 3 S-adenosyl-L-homocysteine + 3 H(+)</text>
        <dbReference type="Rhea" id="RHEA:54712"/>
        <dbReference type="Rhea" id="RHEA-COMP:13785"/>
        <dbReference type="Rhea" id="RHEA-COMP:13971"/>
        <dbReference type="ChEBI" id="CHEBI:15378"/>
        <dbReference type="ChEBI" id="CHEBI:57856"/>
        <dbReference type="ChEBI" id="CHEBI:59789"/>
        <dbReference type="ChEBI" id="CHEBI:138057"/>
        <dbReference type="ChEBI" id="CHEBI:138315"/>
        <dbReference type="EC" id="2.1.1.244"/>
    </reaction>
</comment>
<evidence type="ECO:0000256" key="1">
    <source>
        <dbReference type="ARBA" id="ARBA00009059"/>
    </source>
</evidence>
<feature type="binding site" evidence="11">
    <location>
        <begin position="163"/>
        <end position="164"/>
    </location>
    <ligand>
        <name>S-adenosyl-L-methionine</name>
        <dbReference type="ChEBI" id="CHEBI:59789"/>
    </ligand>
</feature>
<evidence type="ECO:0000313" key="12">
    <source>
        <dbReference type="EMBL" id="EWS73135.1"/>
    </source>
</evidence>
<evidence type="ECO:0000256" key="2">
    <source>
        <dbReference type="ARBA" id="ARBA00022603"/>
    </source>
</evidence>
<dbReference type="Proteomes" id="UP000009168">
    <property type="component" value="Unassembled WGS sequence"/>
</dbReference>
<dbReference type="GO" id="GO:0071885">
    <property type="term" value="F:N-terminal protein N-methyltransferase activity"/>
    <property type="evidence" value="ECO:0007669"/>
    <property type="project" value="UniProtKB-EC"/>
</dbReference>
<evidence type="ECO:0000313" key="13">
    <source>
        <dbReference type="Proteomes" id="UP000009168"/>
    </source>
</evidence>
<evidence type="ECO:0000256" key="11">
    <source>
        <dbReference type="PIRSR" id="PIRSR016958-1"/>
    </source>
</evidence>
<dbReference type="PANTHER" id="PTHR12753">
    <property type="entry name" value="AD-003 - RELATED"/>
    <property type="match status" value="1"/>
</dbReference>
<feature type="binding site" evidence="11">
    <location>
        <position position="178"/>
    </location>
    <ligand>
        <name>S-adenosyl-L-methionine</name>
        <dbReference type="ChEBI" id="CHEBI:59789"/>
    </ligand>
</feature>
<dbReference type="PIRSF" id="PIRSF016958">
    <property type="entry name" value="DUF858_MeTrfase_lik"/>
    <property type="match status" value="1"/>
</dbReference>
<sequence length="277" mass="33088">MILKNLFKRKPILYSLPFLISYPQFSNYAKTQQKHQNQEEQLKNLWDGDDEFQKEWYSKGNQYWQTCESNYDGVMGGYGHLNDLDIKFSRYFLQQLQEKFPQLSQNFNRALDCGAGIGRVTKELLMNVFQKVDLLEQCDKYIFEAKNQLKQYPNVEDFYQMGLQEFQFQKQYDCIWIQWVSNQIKDDDYVRFLQKCSNSLSQDGFIIVKENISEEGFILDSQDYSITRSDSMYKQLFSKANLDIILEKKQPEFPDELFDVKMYALKRISENKNSIQQ</sequence>
<reference evidence="13" key="1">
    <citation type="journal article" date="2006" name="PLoS Biol.">
        <title>Macronuclear genome sequence of the ciliate Tetrahymena thermophila, a model eukaryote.</title>
        <authorList>
            <person name="Eisen J.A."/>
            <person name="Coyne R.S."/>
            <person name="Wu M."/>
            <person name="Wu D."/>
            <person name="Thiagarajan M."/>
            <person name="Wortman J.R."/>
            <person name="Badger J.H."/>
            <person name="Ren Q."/>
            <person name="Amedeo P."/>
            <person name="Jones K.M."/>
            <person name="Tallon L.J."/>
            <person name="Delcher A.L."/>
            <person name="Salzberg S.L."/>
            <person name="Silva J.C."/>
            <person name="Haas B.J."/>
            <person name="Majoros W.H."/>
            <person name="Farzad M."/>
            <person name="Carlton J.M."/>
            <person name="Smith R.K. Jr."/>
            <person name="Garg J."/>
            <person name="Pearlman R.E."/>
            <person name="Karrer K.M."/>
            <person name="Sun L."/>
            <person name="Manning G."/>
            <person name="Elde N.C."/>
            <person name="Turkewitz A.P."/>
            <person name="Asai D.J."/>
            <person name="Wilkes D.E."/>
            <person name="Wang Y."/>
            <person name="Cai H."/>
            <person name="Collins K."/>
            <person name="Stewart B.A."/>
            <person name="Lee S.R."/>
            <person name="Wilamowska K."/>
            <person name="Weinberg Z."/>
            <person name="Ruzzo W.L."/>
            <person name="Wloga D."/>
            <person name="Gaertig J."/>
            <person name="Frankel J."/>
            <person name="Tsao C.-C."/>
            <person name="Gorovsky M.A."/>
            <person name="Keeling P.J."/>
            <person name="Waller R.F."/>
            <person name="Patron N.J."/>
            <person name="Cherry J.M."/>
            <person name="Stover N.A."/>
            <person name="Krieger C.J."/>
            <person name="del Toro C."/>
            <person name="Ryder H.F."/>
            <person name="Williamson S.C."/>
            <person name="Barbeau R.A."/>
            <person name="Hamilton E.P."/>
            <person name="Orias E."/>
        </authorList>
    </citation>
    <scope>NUCLEOTIDE SEQUENCE [LARGE SCALE GENOMIC DNA]</scope>
    <source>
        <strain evidence="13">SB210</strain>
    </source>
</reference>
<dbReference type="RefSeq" id="XP_012654322.1">
    <property type="nucleotide sequence ID" value="XM_012798868.1"/>
</dbReference>
<evidence type="ECO:0000256" key="5">
    <source>
        <dbReference type="ARBA" id="ARBA00039112"/>
    </source>
</evidence>
<dbReference type="CDD" id="cd02440">
    <property type="entry name" value="AdoMet_MTases"/>
    <property type="match status" value="1"/>
</dbReference>
<name>W7X1L8_TETTS</name>
<evidence type="ECO:0000256" key="6">
    <source>
        <dbReference type="ARBA" id="ARBA00039449"/>
    </source>
</evidence>
<evidence type="ECO:0000256" key="7">
    <source>
        <dbReference type="ARBA" id="ARBA00043129"/>
    </source>
</evidence>
<feature type="binding site" evidence="11">
    <location>
        <position position="119"/>
    </location>
    <ligand>
        <name>S-adenosyl-L-methionine</name>
        <dbReference type="ChEBI" id="CHEBI:59789"/>
    </ligand>
</feature>
<dbReference type="GO" id="GO:0005737">
    <property type="term" value="C:cytoplasm"/>
    <property type="evidence" value="ECO:0007669"/>
    <property type="project" value="TreeGrafter"/>
</dbReference>
<proteinExistence type="inferred from homology"/>
<dbReference type="SUPFAM" id="SSF53335">
    <property type="entry name" value="S-adenosyl-L-methionine-dependent methyltransferases"/>
    <property type="match status" value="1"/>
</dbReference>
<comment type="similarity">
    <text evidence="1">Belongs to the methyltransferase superfamily. NTM1 family.</text>
</comment>
<dbReference type="EC" id="2.1.1.244" evidence="5"/>
<dbReference type="KEGG" id="tet:TTHERM_000309909"/>
<dbReference type="InterPro" id="IPR008576">
    <property type="entry name" value="MeTrfase_NTM1"/>
</dbReference>
<dbReference type="EMBL" id="GG662608">
    <property type="protein sequence ID" value="EWS73135.1"/>
    <property type="molecule type" value="Genomic_DNA"/>
</dbReference>
<evidence type="ECO:0000256" key="10">
    <source>
        <dbReference type="ARBA" id="ARBA00048167"/>
    </source>
</evidence>
<feature type="binding site" evidence="11">
    <location>
        <position position="114"/>
    </location>
    <ligand>
        <name>S-adenosyl-L-methionine</name>
        <dbReference type="ChEBI" id="CHEBI:59789"/>
    </ligand>
</feature>
<dbReference type="GeneID" id="24438323"/>
<evidence type="ECO:0000256" key="3">
    <source>
        <dbReference type="ARBA" id="ARBA00022679"/>
    </source>
</evidence>
<dbReference type="Gene3D" id="3.40.50.150">
    <property type="entry name" value="Vaccinia Virus protein VP39"/>
    <property type="match status" value="1"/>
</dbReference>
<evidence type="ECO:0000256" key="4">
    <source>
        <dbReference type="ARBA" id="ARBA00022691"/>
    </source>
</evidence>
<accession>W7X1L8</accession>
<comment type="catalytic activity">
    <reaction evidence="9">
        <text>N-terminal L-prolyl-L-prolyl-L-lysyl-[protein] + 2 S-adenosyl-L-methionine = N-terminal N,N-dimethyl-L-prolyl-L-prolyl-L-lysyl-[protein] + 2 S-adenosyl-L-homocysteine + 2 H(+)</text>
        <dbReference type="Rhea" id="RHEA:54736"/>
        <dbReference type="Rhea" id="RHEA-COMP:13787"/>
        <dbReference type="Rhea" id="RHEA-COMP:13974"/>
        <dbReference type="ChEBI" id="CHEBI:15378"/>
        <dbReference type="ChEBI" id="CHEBI:57856"/>
        <dbReference type="ChEBI" id="CHEBI:59789"/>
        <dbReference type="ChEBI" id="CHEBI:138059"/>
        <dbReference type="ChEBI" id="CHEBI:138318"/>
        <dbReference type="EC" id="2.1.1.244"/>
    </reaction>
</comment>
<dbReference type="Pfam" id="PF05891">
    <property type="entry name" value="Methyltransf_PK"/>
    <property type="match status" value="1"/>
</dbReference>
<dbReference type="InterPro" id="IPR029063">
    <property type="entry name" value="SAM-dependent_MTases_sf"/>
</dbReference>
<dbReference type="AlphaFoldDB" id="W7X1L8"/>
<dbReference type="PANTHER" id="PTHR12753:SF0">
    <property type="entry name" value="ALPHA N-TERMINAL PROTEIN METHYLTRANSFERASE 1"/>
    <property type="match status" value="1"/>
</dbReference>
<keyword evidence="3" id="KW-0808">Transferase</keyword>
<protein>
    <recommendedName>
        <fullName evidence="6">Alpha N-terminal protein methyltransferase 1</fullName>
        <ecNumber evidence="5">2.1.1.244</ecNumber>
    </recommendedName>
    <alternativeName>
        <fullName evidence="7">X-Pro-Lys N-terminal protein methyltransferase 1</fullName>
    </alternativeName>
</protein>
<gene>
    <name evidence="12" type="ORF">TTHERM_000309909</name>
</gene>
<keyword evidence="13" id="KW-1185">Reference proteome</keyword>
<keyword evidence="2" id="KW-0489">Methyltransferase</keyword>
<keyword evidence="4 11" id="KW-0949">S-adenosyl-L-methionine</keyword>
<comment type="catalytic activity">
    <reaction evidence="8">
        <text>N-terminal L-seryl-L-prolyl-L-lysyl-[protein] + 3 S-adenosyl-L-methionine = N-terminal N,N,N-trimethyl-L-seryl-L-prolyl-L-lysyl-[protein] + 3 S-adenosyl-L-homocysteine + 3 H(+)</text>
        <dbReference type="Rhea" id="RHEA:54724"/>
        <dbReference type="Rhea" id="RHEA-COMP:13789"/>
        <dbReference type="Rhea" id="RHEA-COMP:13973"/>
        <dbReference type="ChEBI" id="CHEBI:15378"/>
        <dbReference type="ChEBI" id="CHEBI:57856"/>
        <dbReference type="ChEBI" id="CHEBI:59789"/>
        <dbReference type="ChEBI" id="CHEBI:138061"/>
        <dbReference type="ChEBI" id="CHEBI:138317"/>
        <dbReference type="EC" id="2.1.1.244"/>
    </reaction>
</comment>
<evidence type="ECO:0000256" key="8">
    <source>
        <dbReference type="ARBA" id="ARBA00047306"/>
    </source>
</evidence>
<dbReference type="STRING" id="312017.W7X1L8"/>
<dbReference type="GO" id="GO:0032259">
    <property type="term" value="P:methylation"/>
    <property type="evidence" value="ECO:0007669"/>
    <property type="project" value="UniProtKB-KW"/>
</dbReference>